<keyword evidence="1" id="KW-0812">Transmembrane</keyword>
<feature type="non-terminal residue" evidence="2">
    <location>
        <position position="192"/>
    </location>
</feature>
<proteinExistence type="predicted"/>
<dbReference type="EMBL" id="CATQJA010000958">
    <property type="protein sequence ID" value="CAJ0565077.1"/>
    <property type="molecule type" value="Genomic_DNA"/>
</dbReference>
<keyword evidence="3" id="KW-1185">Reference proteome</keyword>
<keyword evidence="1" id="KW-1133">Transmembrane helix</keyword>
<evidence type="ECO:0000313" key="2">
    <source>
        <dbReference type="EMBL" id="CAJ0565077.1"/>
    </source>
</evidence>
<reference evidence="2" key="1">
    <citation type="submission" date="2023-06" db="EMBL/GenBank/DDBJ databases">
        <authorList>
            <person name="Delattre M."/>
        </authorList>
    </citation>
    <scope>NUCLEOTIDE SEQUENCE</scope>
    <source>
        <strain evidence="2">AF72</strain>
    </source>
</reference>
<dbReference type="AlphaFoldDB" id="A0AA36CBL6"/>
<sequence>MAIWCWHAVGNPMTPVIEDNYRCCWGTGKSKFGYITCLCVDLILILICLFTTTRETGQNQMALIVILAITIPITILGFLPLMTLKPMHMQIYWILYVMQMFATVLVIGILILIFFVLPENTFSKDHHMDVPKTVGGILAICLLAALVLAYVFWRGSVTYSYYRYIRDRQLAIEHQGSNLAHAADNLAHDIEK</sequence>
<feature type="transmembrane region" description="Helical" evidence="1">
    <location>
        <begin position="32"/>
        <end position="53"/>
    </location>
</feature>
<gene>
    <name evidence="2" type="ORF">MSPICULIGERA_LOCUS3737</name>
</gene>
<feature type="transmembrane region" description="Helical" evidence="1">
    <location>
        <begin position="136"/>
        <end position="153"/>
    </location>
</feature>
<accession>A0AA36CBL6</accession>
<comment type="caution">
    <text evidence="2">The sequence shown here is derived from an EMBL/GenBank/DDBJ whole genome shotgun (WGS) entry which is preliminary data.</text>
</comment>
<protein>
    <submittedName>
        <fullName evidence="2">Uncharacterized protein</fullName>
    </submittedName>
</protein>
<feature type="transmembrane region" description="Helical" evidence="1">
    <location>
        <begin position="93"/>
        <end position="116"/>
    </location>
</feature>
<evidence type="ECO:0000313" key="3">
    <source>
        <dbReference type="Proteomes" id="UP001177023"/>
    </source>
</evidence>
<dbReference type="Proteomes" id="UP001177023">
    <property type="component" value="Unassembled WGS sequence"/>
</dbReference>
<feature type="transmembrane region" description="Helical" evidence="1">
    <location>
        <begin position="59"/>
        <end position="81"/>
    </location>
</feature>
<evidence type="ECO:0000256" key="1">
    <source>
        <dbReference type="SAM" id="Phobius"/>
    </source>
</evidence>
<name>A0AA36CBL6_9BILA</name>
<keyword evidence="1" id="KW-0472">Membrane</keyword>
<organism evidence="2 3">
    <name type="scientific">Mesorhabditis spiculigera</name>
    <dbReference type="NCBI Taxonomy" id="96644"/>
    <lineage>
        <taxon>Eukaryota</taxon>
        <taxon>Metazoa</taxon>
        <taxon>Ecdysozoa</taxon>
        <taxon>Nematoda</taxon>
        <taxon>Chromadorea</taxon>
        <taxon>Rhabditida</taxon>
        <taxon>Rhabditina</taxon>
        <taxon>Rhabditomorpha</taxon>
        <taxon>Rhabditoidea</taxon>
        <taxon>Rhabditidae</taxon>
        <taxon>Mesorhabditinae</taxon>
        <taxon>Mesorhabditis</taxon>
    </lineage>
</organism>